<proteinExistence type="inferred from homology"/>
<dbReference type="STRING" id="27835.A0A0N4XS08"/>
<evidence type="ECO:0000256" key="2">
    <source>
        <dbReference type="SAM" id="Phobius"/>
    </source>
</evidence>
<dbReference type="WBParaSite" id="NBR_0000531001-mRNA-1">
    <property type="protein sequence ID" value="NBR_0000531001-mRNA-1"/>
    <property type="gene ID" value="NBR_0000531001"/>
</dbReference>
<keyword evidence="2" id="KW-0812">Transmembrane</keyword>
<dbReference type="PROSITE" id="PS50404">
    <property type="entry name" value="GST_NTER"/>
    <property type="match status" value="1"/>
</dbReference>
<dbReference type="GO" id="GO:0045174">
    <property type="term" value="F:glutathione dehydrogenase (ascorbate) activity"/>
    <property type="evidence" value="ECO:0007669"/>
    <property type="project" value="TreeGrafter"/>
</dbReference>
<keyword evidence="2" id="KW-0472">Membrane</keyword>
<protein>
    <submittedName>
        <fullName evidence="6">GST N-terminal domain-containing protein</fullName>
    </submittedName>
</protein>
<dbReference type="Gene3D" id="1.20.1050.10">
    <property type="match status" value="1"/>
</dbReference>
<dbReference type="GO" id="GO:0004364">
    <property type="term" value="F:glutathione transferase activity"/>
    <property type="evidence" value="ECO:0007669"/>
    <property type="project" value="TreeGrafter"/>
</dbReference>
<gene>
    <name evidence="4" type="ORF">NBR_LOCUS5311</name>
</gene>
<organism evidence="6">
    <name type="scientific">Nippostrongylus brasiliensis</name>
    <name type="common">Rat hookworm</name>
    <dbReference type="NCBI Taxonomy" id="27835"/>
    <lineage>
        <taxon>Eukaryota</taxon>
        <taxon>Metazoa</taxon>
        <taxon>Ecdysozoa</taxon>
        <taxon>Nematoda</taxon>
        <taxon>Chromadorea</taxon>
        <taxon>Rhabditida</taxon>
        <taxon>Rhabditina</taxon>
        <taxon>Rhabditomorpha</taxon>
        <taxon>Strongyloidea</taxon>
        <taxon>Heligmosomidae</taxon>
        <taxon>Nippostrongylus</taxon>
    </lineage>
</organism>
<dbReference type="AlphaFoldDB" id="A0A0N4XS08"/>
<dbReference type="CDD" id="cd00570">
    <property type="entry name" value="GST_N_family"/>
    <property type="match status" value="1"/>
</dbReference>
<dbReference type="Pfam" id="PF13417">
    <property type="entry name" value="GST_N_3"/>
    <property type="match status" value="1"/>
</dbReference>
<feature type="transmembrane region" description="Helical" evidence="2">
    <location>
        <begin position="62"/>
        <end position="81"/>
    </location>
</feature>
<dbReference type="InterPro" id="IPR004045">
    <property type="entry name" value="Glutathione_S-Trfase_N"/>
</dbReference>
<evidence type="ECO:0000259" key="3">
    <source>
        <dbReference type="PROSITE" id="PS50404"/>
    </source>
</evidence>
<dbReference type="InterPro" id="IPR050983">
    <property type="entry name" value="GST_Omega/HSP26"/>
</dbReference>
<dbReference type="SUPFAM" id="SSF52833">
    <property type="entry name" value="Thioredoxin-like"/>
    <property type="match status" value="1"/>
</dbReference>
<accession>A0A0N4XS08</accession>
<comment type="similarity">
    <text evidence="1">Belongs to the GST superfamily. Omega family.</text>
</comment>
<evidence type="ECO:0000313" key="4">
    <source>
        <dbReference type="EMBL" id="VDL68900.1"/>
    </source>
</evidence>
<dbReference type="InterPro" id="IPR036249">
    <property type="entry name" value="Thioredoxin-like_sf"/>
</dbReference>
<keyword evidence="5" id="KW-1185">Reference proteome</keyword>
<evidence type="ECO:0000313" key="6">
    <source>
        <dbReference type="WBParaSite" id="NBR_0000531001-mRNA-1"/>
    </source>
</evidence>
<keyword evidence="2" id="KW-1133">Transmembrane helix</keyword>
<name>A0A0N4XS08_NIPBR</name>
<reference evidence="6" key="1">
    <citation type="submission" date="2017-02" db="UniProtKB">
        <authorList>
            <consortium name="WormBaseParasite"/>
        </authorList>
    </citation>
    <scope>IDENTIFICATION</scope>
</reference>
<dbReference type="EMBL" id="UYSL01012376">
    <property type="protein sequence ID" value="VDL68900.1"/>
    <property type="molecule type" value="Genomic_DNA"/>
</dbReference>
<dbReference type="GO" id="GO:0005737">
    <property type="term" value="C:cytoplasm"/>
    <property type="evidence" value="ECO:0007669"/>
    <property type="project" value="TreeGrafter"/>
</dbReference>
<feature type="domain" description="GST N-terminal" evidence="3">
    <location>
        <begin position="1"/>
        <end position="35"/>
    </location>
</feature>
<evidence type="ECO:0000256" key="1">
    <source>
        <dbReference type="ARBA" id="ARBA00011067"/>
    </source>
</evidence>
<reference evidence="4 5" key="2">
    <citation type="submission" date="2018-11" db="EMBL/GenBank/DDBJ databases">
        <authorList>
            <consortium name="Pathogen Informatics"/>
        </authorList>
    </citation>
    <scope>NUCLEOTIDE SEQUENCE [LARGE SCALE GENOMIC DNA]</scope>
</reference>
<dbReference type="PANTHER" id="PTHR43968:SF6">
    <property type="entry name" value="GLUTATHIONE S-TRANSFERASE OMEGA"/>
    <property type="match status" value="1"/>
</dbReference>
<dbReference type="Gene3D" id="3.40.30.10">
    <property type="entry name" value="Glutaredoxin"/>
    <property type="match status" value="1"/>
</dbReference>
<dbReference type="PANTHER" id="PTHR43968">
    <property type="match status" value="1"/>
</dbReference>
<dbReference type="GO" id="GO:0006749">
    <property type="term" value="P:glutathione metabolic process"/>
    <property type="evidence" value="ECO:0007669"/>
    <property type="project" value="TreeGrafter"/>
</dbReference>
<sequence length="115" mass="13426">MHPEGKVPVLEHHHQTIIDSALIAEYLDWVYPESSVLPTDPYERARQRMIASHDIPLKRRRFFLSDNIPLTFICIILFVALCKSFRTQPTTVFGEKKTTNPPTATVIFWVWNDFL</sequence>
<dbReference type="Proteomes" id="UP000271162">
    <property type="component" value="Unassembled WGS sequence"/>
</dbReference>
<evidence type="ECO:0000313" key="5">
    <source>
        <dbReference type="Proteomes" id="UP000271162"/>
    </source>
</evidence>